<evidence type="ECO:0000313" key="2">
    <source>
        <dbReference type="EMBL" id="MDD7973975.1"/>
    </source>
</evidence>
<dbReference type="EMBL" id="JAQZSM010000097">
    <property type="protein sequence ID" value="MDD7973975.1"/>
    <property type="molecule type" value="Genomic_DNA"/>
</dbReference>
<keyword evidence="1" id="KW-0472">Membrane</keyword>
<accession>A0ABT5TFR8</accession>
<keyword evidence="3" id="KW-1185">Reference proteome</keyword>
<organism evidence="2 3">
    <name type="scientific">Roseinatronobacter alkalisoli</name>
    <dbReference type="NCBI Taxonomy" id="3028235"/>
    <lineage>
        <taxon>Bacteria</taxon>
        <taxon>Pseudomonadati</taxon>
        <taxon>Pseudomonadota</taxon>
        <taxon>Alphaproteobacteria</taxon>
        <taxon>Rhodobacterales</taxon>
        <taxon>Paracoccaceae</taxon>
        <taxon>Roseinatronobacter</taxon>
    </lineage>
</organism>
<feature type="non-terminal residue" evidence="2">
    <location>
        <position position="113"/>
    </location>
</feature>
<keyword evidence="1" id="KW-1133">Transmembrane helix</keyword>
<keyword evidence="1" id="KW-0812">Transmembrane</keyword>
<reference evidence="2" key="1">
    <citation type="submission" date="2023-02" db="EMBL/GenBank/DDBJ databases">
        <title>Description of Roseinatronobacter alkalisoli sp. nov., an alkaliphilic bacerium isolated from soda soil.</title>
        <authorList>
            <person name="Wei W."/>
        </authorList>
    </citation>
    <scope>NUCLEOTIDE SEQUENCE</scope>
    <source>
        <strain evidence="2">HJB301</strain>
    </source>
</reference>
<evidence type="ECO:0000313" key="3">
    <source>
        <dbReference type="Proteomes" id="UP001431784"/>
    </source>
</evidence>
<protein>
    <submittedName>
        <fullName evidence="2">Type VI secretion protein</fullName>
    </submittedName>
</protein>
<gene>
    <name evidence="2" type="ORF">PUT78_23440</name>
</gene>
<proteinExistence type="predicted"/>
<feature type="transmembrane region" description="Helical" evidence="1">
    <location>
        <begin position="59"/>
        <end position="82"/>
    </location>
</feature>
<sequence>MIKTRILAGLGLFAALGLALAYILASGYLALKLTGSAATLDWGLLLHNWQAIRLHHPDLWQVIGLIFLFATLGSLLLGSFVVHEGLTRFGETHWQSKAELKRNRFFEKPGRGF</sequence>
<comment type="caution">
    <text evidence="2">The sequence shown here is derived from an EMBL/GenBank/DDBJ whole genome shotgun (WGS) entry which is preliminary data.</text>
</comment>
<evidence type="ECO:0000256" key="1">
    <source>
        <dbReference type="SAM" id="Phobius"/>
    </source>
</evidence>
<dbReference type="Proteomes" id="UP001431784">
    <property type="component" value="Unassembled WGS sequence"/>
</dbReference>
<name>A0ABT5TFR8_9RHOB</name>